<organism evidence="3 4">
    <name type="scientific">Clostridium ragsdalei P11</name>
    <dbReference type="NCBI Taxonomy" id="1353534"/>
    <lineage>
        <taxon>Bacteria</taxon>
        <taxon>Bacillati</taxon>
        <taxon>Bacillota</taxon>
        <taxon>Clostridia</taxon>
        <taxon>Eubacteriales</taxon>
        <taxon>Clostridiaceae</taxon>
        <taxon>Clostridium</taxon>
    </lineage>
</organism>
<comment type="caution">
    <text evidence="3">The sequence shown here is derived from an EMBL/GenBank/DDBJ whole genome shotgun (WGS) entry which is preliminary data.</text>
</comment>
<keyword evidence="3" id="KW-0378">Hydrolase</keyword>
<keyword evidence="1" id="KW-1133">Transmembrane helix</keyword>
<sequence length="290" mass="32361">MSNLNPFKILSNLENEKSEVKKLSITDAVVAVISYMLISLFTLEIGFSVIRSSSNSILQLLLSIFAVGVTFFAVTAVFYAYYITNLSKDKIKERPVKKFTLINVLLLILIVLGYLMLFDSLLMPIDKILPGFSSFTEGIQLISKNPIFLIGYLGIIGPLLTEFVFRGIIVGGLSKKYSSLKAILLSSLLSGISTFNPAGFMCIFILGILLGYLYIKTHSLYLCIIGDIFYSAITSILLQYYPQFLLLISSNTLIIVLLTVIGLLIIYFGMKKLFSNIENQYKINSDLNKK</sequence>
<keyword evidence="3" id="KW-0645">Protease</keyword>
<feature type="transmembrane region" description="Helical" evidence="1">
    <location>
        <begin position="244"/>
        <end position="268"/>
    </location>
</feature>
<feature type="transmembrane region" description="Helical" evidence="1">
    <location>
        <begin position="101"/>
        <end position="125"/>
    </location>
</feature>
<dbReference type="AlphaFoldDB" id="A0A1A6AKU3"/>
<dbReference type="EMBL" id="LROS01000055">
    <property type="protein sequence ID" value="OBR90666.1"/>
    <property type="molecule type" value="Genomic_DNA"/>
</dbReference>
<evidence type="ECO:0000259" key="2">
    <source>
        <dbReference type="Pfam" id="PF02517"/>
    </source>
</evidence>
<dbReference type="PATRIC" id="fig|1353534.3.peg.3374"/>
<evidence type="ECO:0000313" key="4">
    <source>
        <dbReference type="Proteomes" id="UP000093954"/>
    </source>
</evidence>
<feature type="transmembrane region" description="Helical" evidence="1">
    <location>
        <begin position="189"/>
        <end position="213"/>
    </location>
</feature>
<reference evidence="3 4" key="1">
    <citation type="journal article" date="2012" name="Front. Microbiol.">
        <title>Draft Genome Sequence of the Virulent Strain 01-B526 of the Fish Pathogen Aeromonas salmonicida.</title>
        <authorList>
            <person name="Charette S.J."/>
            <person name="Brochu F."/>
            <person name="Boyle B."/>
            <person name="Filion G."/>
            <person name="Tanaka K.H."/>
            <person name="Derome N."/>
        </authorList>
    </citation>
    <scope>NUCLEOTIDE SEQUENCE [LARGE SCALE GENOMIC DNA]</scope>
    <source>
        <strain evidence="3 4">P11</strain>
    </source>
</reference>
<keyword evidence="1" id="KW-0812">Transmembrane</keyword>
<feature type="transmembrane region" description="Helical" evidence="1">
    <location>
        <begin position="57"/>
        <end position="81"/>
    </location>
</feature>
<proteinExistence type="predicted"/>
<evidence type="ECO:0000313" key="3">
    <source>
        <dbReference type="EMBL" id="OBR90666.1"/>
    </source>
</evidence>
<dbReference type="GO" id="GO:0006508">
    <property type="term" value="P:proteolysis"/>
    <property type="evidence" value="ECO:0007669"/>
    <property type="project" value="UniProtKB-KW"/>
</dbReference>
<gene>
    <name evidence="3" type="ORF">CLRAG_33140</name>
</gene>
<dbReference type="Proteomes" id="UP000093954">
    <property type="component" value="Unassembled WGS sequence"/>
</dbReference>
<name>A0A1A6AKU3_9CLOT</name>
<dbReference type="RefSeq" id="WP_065079395.1">
    <property type="nucleotide sequence ID" value="NZ_LROS01000055.1"/>
</dbReference>
<dbReference type="InterPro" id="IPR003675">
    <property type="entry name" value="Rce1/LyrA-like_dom"/>
</dbReference>
<protein>
    <submittedName>
        <fullName evidence="3">CAAX amino terminal protease self-immunity</fullName>
    </submittedName>
</protein>
<dbReference type="GO" id="GO:0080120">
    <property type="term" value="P:CAAX-box protein maturation"/>
    <property type="evidence" value="ECO:0007669"/>
    <property type="project" value="UniProtKB-ARBA"/>
</dbReference>
<keyword evidence="4" id="KW-1185">Reference proteome</keyword>
<feature type="transmembrane region" description="Helical" evidence="1">
    <location>
        <begin position="28"/>
        <end position="50"/>
    </location>
</feature>
<evidence type="ECO:0000256" key="1">
    <source>
        <dbReference type="SAM" id="Phobius"/>
    </source>
</evidence>
<feature type="domain" description="CAAX prenyl protease 2/Lysostaphin resistance protein A-like" evidence="2">
    <location>
        <begin position="145"/>
        <end position="229"/>
    </location>
</feature>
<keyword evidence="1" id="KW-0472">Membrane</keyword>
<dbReference type="GO" id="GO:0004175">
    <property type="term" value="F:endopeptidase activity"/>
    <property type="evidence" value="ECO:0007669"/>
    <property type="project" value="UniProtKB-ARBA"/>
</dbReference>
<feature type="transmembrane region" description="Helical" evidence="1">
    <location>
        <begin position="146"/>
        <end position="169"/>
    </location>
</feature>
<feature type="transmembrane region" description="Helical" evidence="1">
    <location>
        <begin position="220"/>
        <end position="238"/>
    </location>
</feature>
<accession>A0A1A6AKU3</accession>
<dbReference type="Pfam" id="PF02517">
    <property type="entry name" value="Rce1-like"/>
    <property type="match status" value="1"/>
</dbReference>